<dbReference type="InterPro" id="IPR000829">
    <property type="entry name" value="DAGK"/>
</dbReference>
<dbReference type="RefSeq" id="WP_343812404.1">
    <property type="nucleotide sequence ID" value="NZ_BAAADS010000012.1"/>
</dbReference>
<protein>
    <submittedName>
        <fullName evidence="16">Diacylglycerol kinase family protein</fullName>
    </submittedName>
</protein>
<dbReference type="Proteomes" id="UP001500866">
    <property type="component" value="Unassembled WGS sequence"/>
</dbReference>
<keyword evidence="5" id="KW-0808">Transferase</keyword>
<dbReference type="CDD" id="cd14265">
    <property type="entry name" value="UDPK_IM_like"/>
    <property type="match status" value="1"/>
</dbReference>
<keyword evidence="14" id="KW-1208">Phospholipid metabolism</keyword>
<feature type="transmembrane region" description="Helical" evidence="15">
    <location>
        <begin position="54"/>
        <end position="73"/>
    </location>
</feature>
<reference evidence="16 17" key="1">
    <citation type="journal article" date="2019" name="Int. J. Syst. Evol. Microbiol.">
        <title>The Global Catalogue of Microorganisms (GCM) 10K type strain sequencing project: providing services to taxonomists for standard genome sequencing and annotation.</title>
        <authorList>
            <consortium name="The Broad Institute Genomics Platform"/>
            <consortium name="The Broad Institute Genome Sequencing Center for Infectious Disease"/>
            <person name="Wu L."/>
            <person name="Ma J."/>
        </authorList>
    </citation>
    <scope>NUCLEOTIDE SEQUENCE [LARGE SCALE GENOMIC DNA]</scope>
    <source>
        <strain evidence="16 17">JCM 15395</strain>
    </source>
</reference>
<organism evidence="16 17">
    <name type="scientific">Virgibacillus siamensis</name>
    <dbReference type="NCBI Taxonomy" id="480071"/>
    <lineage>
        <taxon>Bacteria</taxon>
        <taxon>Bacillati</taxon>
        <taxon>Bacillota</taxon>
        <taxon>Bacilli</taxon>
        <taxon>Bacillales</taxon>
        <taxon>Bacillaceae</taxon>
        <taxon>Virgibacillus</taxon>
    </lineage>
</organism>
<gene>
    <name evidence="16" type="ORF">GCM10009001_18870</name>
</gene>
<evidence type="ECO:0000256" key="8">
    <source>
        <dbReference type="ARBA" id="ARBA00022777"/>
    </source>
</evidence>
<keyword evidence="11" id="KW-0443">Lipid metabolism</keyword>
<sequence>MNGKDRKREIGFLFAWNGLREVLKSERNFRIHLVAAVFVIAAGLFFQLNLLQWTIIFLTIGLVLITEIINTAVEKMIDYIKPEINQNAKIIKDISAGAVLLAAILAVIIGLLIFVSEMKETFM</sequence>
<comment type="similarity">
    <text evidence="2">Belongs to the bacterial diacylglycerol kinase family.</text>
</comment>
<keyword evidence="3" id="KW-1003">Cell membrane</keyword>
<evidence type="ECO:0000256" key="6">
    <source>
        <dbReference type="ARBA" id="ARBA00022692"/>
    </source>
</evidence>
<evidence type="ECO:0000256" key="7">
    <source>
        <dbReference type="ARBA" id="ARBA00022741"/>
    </source>
</evidence>
<dbReference type="PANTHER" id="PTHR34299:SF1">
    <property type="entry name" value="DIACYLGLYCEROL KINASE"/>
    <property type="match status" value="1"/>
</dbReference>
<keyword evidence="9" id="KW-0067">ATP-binding</keyword>
<evidence type="ECO:0000256" key="2">
    <source>
        <dbReference type="ARBA" id="ARBA00005967"/>
    </source>
</evidence>
<keyword evidence="17" id="KW-1185">Reference proteome</keyword>
<evidence type="ECO:0000256" key="10">
    <source>
        <dbReference type="ARBA" id="ARBA00022989"/>
    </source>
</evidence>
<evidence type="ECO:0000313" key="16">
    <source>
        <dbReference type="EMBL" id="GAA0602202.1"/>
    </source>
</evidence>
<dbReference type="InterPro" id="IPR033717">
    <property type="entry name" value="UDPK"/>
</dbReference>
<dbReference type="Pfam" id="PF01219">
    <property type="entry name" value="DAGK_prokar"/>
    <property type="match status" value="1"/>
</dbReference>
<dbReference type="InterPro" id="IPR036945">
    <property type="entry name" value="DAGK_sf"/>
</dbReference>
<evidence type="ECO:0000256" key="15">
    <source>
        <dbReference type="SAM" id="Phobius"/>
    </source>
</evidence>
<dbReference type="PANTHER" id="PTHR34299">
    <property type="entry name" value="DIACYLGLYCEROL KINASE"/>
    <property type="match status" value="1"/>
</dbReference>
<evidence type="ECO:0000256" key="11">
    <source>
        <dbReference type="ARBA" id="ARBA00023098"/>
    </source>
</evidence>
<evidence type="ECO:0000256" key="13">
    <source>
        <dbReference type="ARBA" id="ARBA00023209"/>
    </source>
</evidence>
<evidence type="ECO:0000256" key="4">
    <source>
        <dbReference type="ARBA" id="ARBA00022516"/>
    </source>
</evidence>
<keyword evidence="8 16" id="KW-0418">Kinase</keyword>
<comment type="caution">
    <text evidence="16">The sequence shown here is derived from an EMBL/GenBank/DDBJ whole genome shotgun (WGS) entry which is preliminary data.</text>
</comment>
<keyword evidence="12 15" id="KW-0472">Membrane</keyword>
<evidence type="ECO:0000256" key="12">
    <source>
        <dbReference type="ARBA" id="ARBA00023136"/>
    </source>
</evidence>
<dbReference type="EMBL" id="BAAADS010000012">
    <property type="protein sequence ID" value="GAA0602202.1"/>
    <property type="molecule type" value="Genomic_DNA"/>
</dbReference>
<evidence type="ECO:0000256" key="9">
    <source>
        <dbReference type="ARBA" id="ARBA00022840"/>
    </source>
</evidence>
<evidence type="ECO:0000313" key="17">
    <source>
        <dbReference type="Proteomes" id="UP001500866"/>
    </source>
</evidence>
<evidence type="ECO:0000256" key="3">
    <source>
        <dbReference type="ARBA" id="ARBA00022475"/>
    </source>
</evidence>
<keyword evidence="6 15" id="KW-0812">Transmembrane</keyword>
<evidence type="ECO:0000256" key="1">
    <source>
        <dbReference type="ARBA" id="ARBA00004651"/>
    </source>
</evidence>
<dbReference type="Gene3D" id="1.10.287.3610">
    <property type="match status" value="1"/>
</dbReference>
<accession>A0ABN1G1Z9</accession>
<evidence type="ECO:0000256" key="5">
    <source>
        <dbReference type="ARBA" id="ARBA00022679"/>
    </source>
</evidence>
<proteinExistence type="inferred from homology"/>
<evidence type="ECO:0000256" key="14">
    <source>
        <dbReference type="ARBA" id="ARBA00023264"/>
    </source>
</evidence>
<name>A0ABN1G1Z9_9BACI</name>
<keyword evidence="13" id="KW-0594">Phospholipid biosynthesis</keyword>
<keyword evidence="7" id="KW-0547">Nucleotide-binding</keyword>
<keyword evidence="10 15" id="KW-1133">Transmembrane helix</keyword>
<comment type="subcellular location">
    <subcellularLocation>
        <location evidence="1">Cell membrane</location>
        <topology evidence="1">Multi-pass membrane protein</topology>
    </subcellularLocation>
</comment>
<dbReference type="GO" id="GO:0016301">
    <property type="term" value="F:kinase activity"/>
    <property type="evidence" value="ECO:0007669"/>
    <property type="project" value="UniProtKB-KW"/>
</dbReference>
<feature type="transmembrane region" description="Helical" evidence="15">
    <location>
        <begin position="29"/>
        <end position="48"/>
    </location>
</feature>
<feature type="transmembrane region" description="Helical" evidence="15">
    <location>
        <begin position="94"/>
        <end position="115"/>
    </location>
</feature>
<keyword evidence="4" id="KW-0444">Lipid biosynthesis</keyword>